<gene>
    <name evidence="2" type="ORF">BT96DRAFT_941394</name>
</gene>
<dbReference type="OrthoDB" id="10514844at2759"/>
<evidence type="ECO:0000313" key="2">
    <source>
        <dbReference type="EMBL" id="KAE9396847.1"/>
    </source>
</evidence>
<dbReference type="EMBL" id="ML769507">
    <property type="protein sequence ID" value="KAE9396847.1"/>
    <property type="molecule type" value="Genomic_DNA"/>
</dbReference>
<organism evidence="2 3">
    <name type="scientific">Gymnopus androsaceus JB14</name>
    <dbReference type="NCBI Taxonomy" id="1447944"/>
    <lineage>
        <taxon>Eukaryota</taxon>
        <taxon>Fungi</taxon>
        <taxon>Dikarya</taxon>
        <taxon>Basidiomycota</taxon>
        <taxon>Agaricomycotina</taxon>
        <taxon>Agaricomycetes</taxon>
        <taxon>Agaricomycetidae</taxon>
        <taxon>Agaricales</taxon>
        <taxon>Marasmiineae</taxon>
        <taxon>Omphalotaceae</taxon>
        <taxon>Gymnopus</taxon>
    </lineage>
</organism>
<sequence>MLFDSVPRRNHLLSSLEDEMPTLHGFGFDLNTPINEAETLSSGLLWQPTPSRCLPLPEELMDLALDRIDIATRRRGPVRLLSEDSFALRVASSAVPPSHQHQQYMLDLGTSDVERLNALFGFMAVSSDAIAPSKSKRVSSSDSRLGRRQSPRLSVLNLGSPRLNANIDLQTPASPSPSPLPMPTSPRWNRQNLPNAA</sequence>
<evidence type="ECO:0000313" key="3">
    <source>
        <dbReference type="Proteomes" id="UP000799118"/>
    </source>
</evidence>
<accession>A0A6A4HI98</accession>
<reference evidence="2" key="1">
    <citation type="journal article" date="2019" name="Environ. Microbiol.">
        <title>Fungal ecological strategies reflected in gene transcription - a case study of two litter decomposers.</title>
        <authorList>
            <person name="Barbi F."/>
            <person name="Kohler A."/>
            <person name="Barry K."/>
            <person name="Baskaran P."/>
            <person name="Daum C."/>
            <person name="Fauchery L."/>
            <person name="Ihrmark K."/>
            <person name="Kuo A."/>
            <person name="LaButti K."/>
            <person name="Lipzen A."/>
            <person name="Morin E."/>
            <person name="Grigoriev I.V."/>
            <person name="Henrissat B."/>
            <person name="Lindahl B."/>
            <person name="Martin F."/>
        </authorList>
    </citation>
    <scope>NUCLEOTIDE SEQUENCE</scope>
    <source>
        <strain evidence="2">JB14</strain>
    </source>
</reference>
<dbReference type="Proteomes" id="UP000799118">
    <property type="component" value="Unassembled WGS sequence"/>
</dbReference>
<keyword evidence="3" id="KW-1185">Reference proteome</keyword>
<evidence type="ECO:0000256" key="1">
    <source>
        <dbReference type="SAM" id="MobiDB-lite"/>
    </source>
</evidence>
<dbReference type="AlphaFoldDB" id="A0A6A4HI98"/>
<proteinExistence type="predicted"/>
<protein>
    <submittedName>
        <fullName evidence="2">Uncharacterized protein</fullName>
    </submittedName>
</protein>
<feature type="compositionally biased region" description="Polar residues" evidence="1">
    <location>
        <begin position="187"/>
        <end position="197"/>
    </location>
</feature>
<feature type="region of interest" description="Disordered" evidence="1">
    <location>
        <begin position="133"/>
        <end position="197"/>
    </location>
</feature>
<name>A0A6A4HI98_9AGAR</name>
<feature type="compositionally biased region" description="Pro residues" evidence="1">
    <location>
        <begin position="174"/>
        <end position="184"/>
    </location>
</feature>